<organism evidence="1">
    <name type="scientific">Schistocephalus solidus</name>
    <name type="common">Tapeworm</name>
    <dbReference type="NCBI Taxonomy" id="70667"/>
    <lineage>
        <taxon>Eukaryota</taxon>
        <taxon>Metazoa</taxon>
        <taxon>Spiralia</taxon>
        <taxon>Lophotrochozoa</taxon>
        <taxon>Platyhelminthes</taxon>
        <taxon>Cestoda</taxon>
        <taxon>Eucestoda</taxon>
        <taxon>Diphyllobothriidea</taxon>
        <taxon>Diphyllobothriidae</taxon>
        <taxon>Schistocephalus</taxon>
    </lineage>
</organism>
<reference evidence="1" key="1">
    <citation type="submission" date="2016-06" db="UniProtKB">
        <authorList>
            <consortium name="WormBaseParasite"/>
        </authorList>
    </citation>
    <scope>IDENTIFICATION</scope>
</reference>
<dbReference type="PRINTS" id="PR01626">
    <property type="entry name" value="LCACHANNELB"/>
</dbReference>
<evidence type="ECO:0000313" key="1">
    <source>
        <dbReference type="WBParaSite" id="SSLN_0001366301-mRNA-1"/>
    </source>
</evidence>
<dbReference type="GO" id="GO:0005891">
    <property type="term" value="C:voltage-gated calcium channel complex"/>
    <property type="evidence" value="ECO:0007669"/>
    <property type="project" value="InterPro"/>
</dbReference>
<protein>
    <submittedName>
        <fullName evidence="1">GuKc domain-containing protein</fullName>
    </submittedName>
</protein>
<dbReference type="InterPro" id="IPR000584">
    <property type="entry name" value="VDCC_L_bsu"/>
</dbReference>
<dbReference type="WBParaSite" id="SSLN_0001366301-mRNA-1">
    <property type="protein sequence ID" value="SSLN_0001366301-mRNA-1"/>
    <property type="gene ID" value="SSLN_0001366301"/>
</dbReference>
<dbReference type="Gene3D" id="3.40.50.300">
    <property type="entry name" value="P-loop containing nucleotide triphosphate hydrolases"/>
    <property type="match status" value="1"/>
</dbReference>
<dbReference type="InterPro" id="IPR027417">
    <property type="entry name" value="P-loop_NTPase"/>
</dbReference>
<sequence length="190" mass="21668">LPKQTSSMCIYAFTCSCGAGFSGRTTRRLSKRMREQHPAWLNQGTVKSISSAIVAHLVDNGHRVDVNQAFRGFSGSPYELVPNIRPVVVVGPALKGYEVTDMMQKALFDALKKAFEGRLIVTRVNHDLSLYKRLNALLNMDKKSLTDRTRGRQLITLRKFLVFPKQNNQWQNFSLTVVERTIRFYKLIGY</sequence>
<dbReference type="PANTHER" id="PTHR11824">
    <property type="entry name" value="VOLTAGE-DEPENDENT CALCIUM CHANNEL BETA SUBUNIT"/>
    <property type="match status" value="1"/>
</dbReference>
<proteinExistence type="predicted"/>
<dbReference type="SUPFAM" id="SSF52540">
    <property type="entry name" value="P-loop containing nucleoside triphosphate hydrolases"/>
    <property type="match status" value="1"/>
</dbReference>
<accession>A0A183T9L2</accession>
<dbReference type="AlphaFoldDB" id="A0A183T9L2"/>
<dbReference type="GO" id="GO:0005245">
    <property type="term" value="F:voltage-gated calcium channel activity"/>
    <property type="evidence" value="ECO:0007669"/>
    <property type="project" value="InterPro"/>
</dbReference>
<name>A0A183T9L2_SCHSO</name>